<keyword evidence="2" id="KW-1185">Reference proteome</keyword>
<sequence>MFVETSVCTAHISENNLLVVTRQRFSVIGKDFFP</sequence>
<accession>A0A9P0HA98</accession>
<organism evidence="1 2">
    <name type="scientific">Nezara viridula</name>
    <name type="common">Southern green stink bug</name>
    <name type="synonym">Cimex viridulus</name>
    <dbReference type="NCBI Taxonomy" id="85310"/>
    <lineage>
        <taxon>Eukaryota</taxon>
        <taxon>Metazoa</taxon>
        <taxon>Ecdysozoa</taxon>
        <taxon>Arthropoda</taxon>
        <taxon>Hexapoda</taxon>
        <taxon>Insecta</taxon>
        <taxon>Pterygota</taxon>
        <taxon>Neoptera</taxon>
        <taxon>Paraneoptera</taxon>
        <taxon>Hemiptera</taxon>
        <taxon>Heteroptera</taxon>
        <taxon>Panheteroptera</taxon>
        <taxon>Pentatomomorpha</taxon>
        <taxon>Pentatomoidea</taxon>
        <taxon>Pentatomidae</taxon>
        <taxon>Pentatominae</taxon>
        <taxon>Nezara</taxon>
    </lineage>
</organism>
<dbReference type="Proteomes" id="UP001152798">
    <property type="component" value="Chromosome 4"/>
</dbReference>
<proteinExistence type="predicted"/>
<dbReference type="AlphaFoldDB" id="A0A9P0HA98"/>
<dbReference type="EMBL" id="OV725080">
    <property type="protein sequence ID" value="CAH1398503.1"/>
    <property type="molecule type" value="Genomic_DNA"/>
</dbReference>
<evidence type="ECO:0000313" key="2">
    <source>
        <dbReference type="Proteomes" id="UP001152798"/>
    </source>
</evidence>
<protein>
    <submittedName>
        <fullName evidence="1">Uncharacterized protein</fullName>
    </submittedName>
</protein>
<evidence type="ECO:0000313" key="1">
    <source>
        <dbReference type="EMBL" id="CAH1398503.1"/>
    </source>
</evidence>
<reference evidence="1" key="1">
    <citation type="submission" date="2022-01" db="EMBL/GenBank/DDBJ databases">
        <authorList>
            <person name="King R."/>
        </authorList>
    </citation>
    <scope>NUCLEOTIDE SEQUENCE</scope>
</reference>
<gene>
    <name evidence="1" type="ORF">NEZAVI_LOCUS8137</name>
</gene>
<name>A0A9P0HA98_NEZVI</name>